<feature type="binding site" evidence="5">
    <location>
        <position position="407"/>
    </location>
    <ligand>
        <name>AMP</name>
        <dbReference type="ChEBI" id="CHEBI:456215"/>
    </ligand>
</feature>
<dbReference type="PANTHER" id="PTHR11347">
    <property type="entry name" value="CYCLIC NUCLEOTIDE PHOSPHODIESTERASE"/>
    <property type="match status" value="1"/>
</dbReference>
<dbReference type="PROSITE" id="PS51845">
    <property type="entry name" value="PDEASE_I_2"/>
    <property type="match status" value="1"/>
</dbReference>
<evidence type="ECO:0000256" key="6">
    <source>
        <dbReference type="PIRSR" id="PIRSR623088-3"/>
    </source>
</evidence>
<feature type="binding site" evidence="6">
    <location>
        <position position="246"/>
    </location>
    <ligand>
        <name>Zn(2+)</name>
        <dbReference type="ChEBI" id="CHEBI:29105"/>
        <label>1</label>
    </ligand>
</feature>
<feature type="binding site" evidence="6">
    <location>
        <position position="210"/>
    </location>
    <ligand>
        <name>Zn(2+)</name>
        <dbReference type="ChEBI" id="CHEBI:29105"/>
        <label>1</label>
    </ligand>
</feature>
<dbReference type="AlphaFoldDB" id="A0A1Y2ECD2"/>
<dbReference type="SUPFAM" id="SSF109604">
    <property type="entry name" value="HD-domain/PDEase-like"/>
    <property type="match status" value="1"/>
</dbReference>
<comment type="cofactor">
    <cofactor evidence="7">
        <name>a divalent metal cation</name>
        <dbReference type="ChEBI" id="CHEBI:60240"/>
    </cofactor>
    <text evidence="7">Binds 2 divalent metal cations per subunit. Site 1 may preferentially bind zinc ions, while site 2 has a preference for magnesium and/or manganese ions.</text>
</comment>
<feature type="active site" description="Proton donor" evidence="4">
    <location>
        <position position="206"/>
    </location>
</feature>
<dbReference type="Proteomes" id="UP000193920">
    <property type="component" value="Unassembled WGS sequence"/>
</dbReference>
<dbReference type="InterPro" id="IPR023174">
    <property type="entry name" value="PDEase_CS"/>
</dbReference>
<feature type="binding site" evidence="6">
    <location>
        <position position="356"/>
    </location>
    <ligand>
        <name>Zn(2+)</name>
        <dbReference type="ChEBI" id="CHEBI:29105"/>
        <label>1</label>
    </ligand>
</feature>
<reference evidence="9 10" key="1">
    <citation type="submission" date="2016-08" db="EMBL/GenBank/DDBJ databases">
        <title>A Parts List for Fungal Cellulosomes Revealed by Comparative Genomics.</title>
        <authorList>
            <consortium name="DOE Joint Genome Institute"/>
            <person name="Haitjema C.H."/>
            <person name="Gilmore S.P."/>
            <person name="Henske J.K."/>
            <person name="Solomon K.V."/>
            <person name="De Groot R."/>
            <person name="Kuo A."/>
            <person name="Mondo S.J."/>
            <person name="Salamov A.A."/>
            <person name="Labutti K."/>
            <person name="Zhao Z."/>
            <person name="Chiniquy J."/>
            <person name="Barry K."/>
            <person name="Brewer H.M."/>
            <person name="Purvine S.O."/>
            <person name="Wright A.T."/>
            <person name="Boxma B."/>
            <person name="Van Alen T."/>
            <person name="Hackstein J.H."/>
            <person name="Baker S.E."/>
            <person name="Grigoriev I.V."/>
            <person name="O'Malley M.A."/>
        </authorList>
    </citation>
    <scope>NUCLEOTIDE SEQUENCE [LARGE SCALE GENOMIC DNA]</scope>
    <source>
        <strain evidence="9 10">G1</strain>
    </source>
</reference>
<feature type="binding site" evidence="5">
    <location>
        <begin position="206"/>
        <end position="210"/>
    </location>
    <ligand>
        <name>AMP</name>
        <dbReference type="ChEBI" id="CHEBI:456215"/>
    </ligand>
</feature>
<dbReference type="GO" id="GO:0007165">
    <property type="term" value="P:signal transduction"/>
    <property type="evidence" value="ECO:0007669"/>
    <property type="project" value="InterPro"/>
</dbReference>
<comment type="similarity">
    <text evidence="7">Belongs to the cyclic nucleotide phosphodiesterase family.</text>
</comment>
<keyword evidence="1" id="KW-0140">cGMP</keyword>
<dbReference type="InterPro" id="IPR036971">
    <property type="entry name" value="PDEase_catalytic_dom_sf"/>
</dbReference>
<feature type="binding site" evidence="6">
    <location>
        <position position="247"/>
    </location>
    <ligand>
        <name>Zn(2+)</name>
        <dbReference type="ChEBI" id="CHEBI:29105"/>
        <label>1</label>
    </ligand>
</feature>
<name>A0A1Y2ECD2_9FUNG</name>
<dbReference type="InterPro" id="IPR003607">
    <property type="entry name" value="HD/PDEase_dom"/>
</dbReference>
<dbReference type="EMBL" id="MCOG01000045">
    <property type="protein sequence ID" value="ORY69228.1"/>
    <property type="molecule type" value="Genomic_DNA"/>
</dbReference>
<gene>
    <name evidence="9" type="ORF">LY90DRAFT_379727</name>
</gene>
<dbReference type="CDD" id="cd00077">
    <property type="entry name" value="HDc"/>
    <property type="match status" value="1"/>
</dbReference>
<evidence type="ECO:0000256" key="3">
    <source>
        <dbReference type="ARBA" id="ARBA00022801"/>
    </source>
</evidence>
<evidence type="ECO:0000313" key="10">
    <source>
        <dbReference type="Proteomes" id="UP000193920"/>
    </source>
</evidence>
<dbReference type="Pfam" id="PF00233">
    <property type="entry name" value="PDEase_I"/>
    <property type="match status" value="1"/>
</dbReference>
<evidence type="ECO:0000259" key="8">
    <source>
        <dbReference type="PROSITE" id="PS51845"/>
    </source>
</evidence>
<dbReference type="InterPro" id="IPR023088">
    <property type="entry name" value="PDEase"/>
</dbReference>
<evidence type="ECO:0000256" key="5">
    <source>
        <dbReference type="PIRSR" id="PIRSR623088-2"/>
    </source>
</evidence>
<keyword evidence="2 6" id="KW-0479">Metal-binding</keyword>
<keyword evidence="3 7" id="KW-0378">Hydrolase</keyword>
<proteinExistence type="inferred from homology"/>
<feature type="binding site" evidence="5">
    <location>
        <position position="356"/>
    </location>
    <ligand>
        <name>AMP</name>
        <dbReference type="ChEBI" id="CHEBI:456215"/>
    </ligand>
</feature>
<protein>
    <recommendedName>
        <fullName evidence="7">Phosphodiesterase</fullName>
        <ecNumber evidence="7">3.1.4.-</ecNumber>
    </recommendedName>
</protein>
<dbReference type="PROSITE" id="PS00126">
    <property type="entry name" value="PDEASE_I_1"/>
    <property type="match status" value="1"/>
</dbReference>
<comment type="caution">
    <text evidence="9">The sequence shown here is derived from an EMBL/GenBank/DDBJ whole genome shotgun (WGS) entry which is preliminary data.</text>
</comment>
<dbReference type="SMART" id="SM00471">
    <property type="entry name" value="HDc"/>
    <property type="match status" value="1"/>
</dbReference>
<feature type="domain" description="PDEase" evidence="8">
    <location>
        <begin position="116"/>
        <end position="449"/>
    </location>
</feature>
<dbReference type="Gene3D" id="1.10.1300.10">
    <property type="entry name" value="3'5'-cyclic nucleotide phosphodiesterase, catalytic domain"/>
    <property type="match status" value="1"/>
</dbReference>
<keyword evidence="10" id="KW-1185">Reference proteome</keyword>
<evidence type="ECO:0000313" key="9">
    <source>
        <dbReference type="EMBL" id="ORY69228.1"/>
    </source>
</evidence>
<dbReference type="InterPro" id="IPR002073">
    <property type="entry name" value="PDEase_catalytic_dom"/>
</dbReference>
<organism evidence="9 10">
    <name type="scientific">Neocallimastix californiae</name>
    <dbReference type="NCBI Taxonomy" id="1754190"/>
    <lineage>
        <taxon>Eukaryota</taxon>
        <taxon>Fungi</taxon>
        <taxon>Fungi incertae sedis</taxon>
        <taxon>Chytridiomycota</taxon>
        <taxon>Chytridiomycota incertae sedis</taxon>
        <taxon>Neocallimastigomycetes</taxon>
        <taxon>Neocallimastigales</taxon>
        <taxon>Neocallimastigaceae</taxon>
        <taxon>Neocallimastix</taxon>
    </lineage>
</organism>
<evidence type="ECO:0000256" key="4">
    <source>
        <dbReference type="PIRSR" id="PIRSR623088-1"/>
    </source>
</evidence>
<feature type="binding site" evidence="5">
    <location>
        <position position="247"/>
    </location>
    <ligand>
        <name>AMP</name>
        <dbReference type="ChEBI" id="CHEBI:456215"/>
    </ligand>
</feature>
<dbReference type="EC" id="3.1.4.-" evidence="7"/>
<evidence type="ECO:0000256" key="7">
    <source>
        <dbReference type="RuleBase" id="RU363067"/>
    </source>
</evidence>
<dbReference type="FunFam" id="1.10.1300.10:FF:000006">
    <property type="entry name" value="Phosphodiesterase 9A"/>
    <property type="match status" value="1"/>
</dbReference>
<sequence>MTKKIYLNIEGIGNEVIEIFSKTTTSEFRTFLCNVADYMDDTNLILKLYKHDGTLIPISTEIEPNTAEEPYKLVFRKTKQPQFESCSSNSNLIIHNEDEDRLNINPRIIQSSSKLVKTPCPAKNKVENIEMIYRHNIERPTFDKEIADHLKKPTFDIWQWKENGMISLLEHMFIELKLLDHFNINFDTLDNFLHCCKLCYNKNPFHNFIHCFCVTQMMYGIIHITNLVNILTPREKLILMLSCIGHDLDHPGCNNAYQINAKTDLALLYNDQSPLENHHCAVFFYILKRPETNVLESLSKEEYAEVRKGIIQCILATDMAKHSTLVGQFKDMTENFDFKNEEHRTMLLLMLIKSADISNEVRPTRVAEPWVDNLLEEFFMQHDKEIIEGLPESAMMDRKKVKKSTTQSSFIAYVMIPIFEAMAKVLPNMDDNVIQPIRTSLAYYKNLEV</sequence>
<dbReference type="GO" id="GO:0046872">
    <property type="term" value="F:metal ion binding"/>
    <property type="evidence" value="ECO:0007669"/>
    <property type="project" value="UniProtKB-KW"/>
</dbReference>
<dbReference type="OrthoDB" id="546632at2759"/>
<dbReference type="STRING" id="1754190.A0A1Y2ECD2"/>
<evidence type="ECO:0000256" key="2">
    <source>
        <dbReference type="ARBA" id="ARBA00022723"/>
    </source>
</evidence>
<evidence type="ECO:0000256" key="1">
    <source>
        <dbReference type="ARBA" id="ARBA00022535"/>
    </source>
</evidence>
<dbReference type="PRINTS" id="PR00387">
    <property type="entry name" value="PDIESTERASE1"/>
</dbReference>
<feature type="binding site" evidence="6">
    <location>
        <position position="247"/>
    </location>
    <ligand>
        <name>Zn(2+)</name>
        <dbReference type="ChEBI" id="CHEBI:29105"/>
        <label>2</label>
    </ligand>
</feature>
<dbReference type="GO" id="GO:0004114">
    <property type="term" value="F:3',5'-cyclic-nucleotide phosphodiesterase activity"/>
    <property type="evidence" value="ECO:0007669"/>
    <property type="project" value="InterPro"/>
</dbReference>
<accession>A0A1Y2ECD2</accession>